<name>A0ABR4DJG6_9PEZI</name>
<evidence type="ECO:0000256" key="2">
    <source>
        <dbReference type="SAM" id="MobiDB-lite"/>
    </source>
</evidence>
<accession>A0ABR4DJG6</accession>
<dbReference type="PANTHER" id="PTHR21021:SF16">
    <property type="entry name" value="TIP41-LIKE PROTEIN"/>
    <property type="match status" value="1"/>
</dbReference>
<organism evidence="3 4">
    <name type="scientific">Remersonia thermophila</name>
    <dbReference type="NCBI Taxonomy" id="72144"/>
    <lineage>
        <taxon>Eukaryota</taxon>
        <taxon>Fungi</taxon>
        <taxon>Dikarya</taxon>
        <taxon>Ascomycota</taxon>
        <taxon>Pezizomycotina</taxon>
        <taxon>Sordariomycetes</taxon>
        <taxon>Sordariomycetidae</taxon>
        <taxon>Sordariales</taxon>
        <taxon>Sordariales incertae sedis</taxon>
        <taxon>Remersonia</taxon>
    </lineage>
</organism>
<feature type="compositionally biased region" description="Gly residues" evidence="2">
    <location>
        <begin position="199"/>
        <end position="209"/>
    </location>
</feature>
<gene>
    <name evidence="3" type="ORF">VTJ83DRAFT_2658</name>
</gene>
<proteinExistence type="inferred from homology"/>
<protein>
    <submittedName>
        <fullName evidence="3">Uncharacterized protein</fullName>
    </submittedName>
</protein>
<dbReference type="GeneID" id="98123596"/>
<sequence length="370" mass="40384">MPMQPPGHRRSTLPFSLFHPILSPPATGGSRTAAVDHRRHPAAHHGPPPPPPTSSSTRPPSPRLALATRTHAQPPFVVSTRKLPILKAGPIEALQARLNLPAIPEMIFGDNLVRVAHPRTGWSVAFSAEGALDTVDKTGAGEVLQVAYAREWSRSREGQQVGVEVVRMYDWSYSAVYKGDEVPASVSSSSAAAAAAAAGGDGEGKGNGNGEEEPSEPGEHGRTARRRLAVDETGRTEIPIELLKRRDPILFADEVVLYESELDDNGTSAMTVKLRVMEERMLLLCRLFMRLDGVLVRVRDTRLYVEFATEDVIREYTAREDTFENVKRKLLMSGLTPDGVTVALRDSNEVAPLLPIVERTVERLCLADKA</sequence>
<comment type="similarity">
    <text evidence="1">Belongs to the TIP41 family.</text>
</comment>
<dbReference type="Pfam" id="PF04176">
    <property type="entry name" value="TIP41"/>
    <property type="match status" value="1"/>
</dbReference>
<dbReference type="InterPro" id="IPR051330">
    <property type="entry name" value="Phosphatase_reg/MetRdx"/>
</dbReference>
<reference evidence="3 4" key="1">
    <citation type="journal article" date="2024" name="Commun. Biol.">
        <title>Comparative genomic analysis of thermophilic fungi reveals convergent evolutionary adaptations and gene losses.</title>
        <authorList>
            <person name="Steindorff A.S."/>
            <person name="Aguilar-Pontes M.V."/>
            <person name="Robinson A.J."/>
            <person name="Andreopoulos B."/>
            <person name="LaButti K."/>
            <person name="Kuo A."/>
            <person name="Mondo S."/>
            <person name="Riley R."/>
            <person name="Otillar R."/>
            <person name="Haridas S."/>
            <person name="Lipzen A."/>
            <person name="Grimwood J."/>
            <person name="Schmutz J."/>
            <person name="Clum A."/>
            <person name="Reid I.D."/>
            <person name="Moisan M.C."/>
            <person name="Butler G."/>
            <person name="Nguyen T.T.M."/>
            <person name="Dewar K."/>
            <person name="Conant G."/>
            <person name="Drula E."/>
            <person name="Henrissat B."/>
            <person name="Hansel C."/>
            <person name="Singer S."/>
            <person name="Hutchinson M.I."/>
            <person name="de Vries R.P."/>
            <person name="Natvig D.O."/>
            <person name="Powell A.J."/>
            <person name="Tsang A."/>
            <person name="Grigoriev I.V."/>
        </authorList>
    </citation>
    <scope>NUCLEOTIDE SEQUENCE [LARGE SCALE GENOMIC DNA]</scope>
    <source>
        <strain evidence="3 4">ATCC 22073</strain>
    </source>
</reference>
<feature type="region of interest" description="Disordered" evidence="2">
    <location>
        <begin position="195"/>
        <end position="230"/>
    </location>
</feature>
<dbReference type="Proteomes" id="UP001600064">
    <property type="component" value="Unassembled WGS sequence"/>
</dbReference>
<feature type="region of interest" description="Disordered" evidence="2">
    <location>
        <begin position="1"/>
        <end position="63"/>
    </location>
</feature>
<evidence type="ECO:0000256" key="1">
    <source>
        <dbReference type="ARBA" id="ARBA00006658"/>
    </source>
</evidence>
<feature type="compositionally biased region" description="Basic and acidic residues" evidence="2">
    <location>
        <begin position="217"/>
        <end position="230"/>
    </location>
</feature>
<evidence type="ECO:0000313" key="4">
    <source>
        <dbReference type="Proteomes" id="UP001600064"/>
    </source>
</evidence>
<dbReference type="EMBL" id="JAZGUE010000002">
    <property type="protein sequence ID" value="KAL2270474.1"/>
    <property type="molecule type" value="Genomic_DNA"/>
</dbReference>
<comment type="caution">
    <text evidence="3">The sequence shown here is derived from an EMBL/GenBank/DDBJ whole genome shotgun (WGS) entry which is preliminary data.</text>
</comment>
<evidence type="ECO:0000313" key="3">
    <source>
        <dbReference type="EMBL" id="KAL2270474.1"/>
    </source>
</evidence>
<dbReference type="RefSeq" id="XP_070869198.1">
    <property type="nucleotide sequence ID" value="XM_071008952.1"/>
</dbReference>
<keyword evidence="4" id="KW-1185">Reference proteome</keyword>
<dbReference type="PANTHER" id="PTHR21021">
    <property type="entry name" value="GAF/PUTATIVE CYTOSKELETAL PROTEIN"/>
    <property type="match status" value="1"/>
</dbReference>
<dbReference type="InterPro" id="IPR007303">
    <property type="entry name" value="TIP41-like"/>
</dbReference>